<evidence type="ECO:0000313" key="2">
    <source>
        <dbReference type="EMBL" id="ABK99612.1"/>
    </source>
</evidence>
<keyword evidence="3" id="KW-1185">Reference proteome</keyword>
<dbReference type="PROSITE" id="PS51819">
    <property type="entry name" value="VOC"/>
    <property type="match status" value="1"/>
</dbReference>
<dbReference type="HOGENOM" id="CLU_1862316_0_0_7"/>
<dbReference type="GO" id="GO:0051213">
    <property type="term" value="F:dioxygenase activity"/>
    <property type="evidence" value="ECO:0007669"/>
    <property type="project" value="UniProtKB-KW"/>
</dbReference>
<dbReference type="Gene3D" id="3.10.180.10">
    <property type="entry name" value="2,3-Dihydroxybiphenyl 1,2-Dioxygenase, domain 1"/>
    <property type="match status" value="1"/>
</dbReference>
<dbReference type="InterPro" id="IPR029068">
    <property type="entry name" value="Glyas_Bleomycin-R_OHBP_Dase"/>
</dbReference>
<dbReference type="InterPro" id="IPR037523">
    <property type="entry name" value="VOC_core"/>
</dbReference>
<name>A1AQJ2_PELPD</name>
<reference evidence="2 3" key="1">
    <citation type="submission" date="2006-10" db="EMBL/GenBank/DDBJ databases">
        <title>Complete sequence of chromosome of Pelobacter propionicus DSM 2379.</title>
        <authorList>
            <consortium name="US DOE Joint Genome Institute"/>
            <person name="Copeland A."/>
            <person name="Lucas S."/>
            <person name="Lapidus A."/>
            <person name="Barry K."/>
            <person name="Detter J.C."/>
            <person name="Glavina del Rio T."/>
            <person name="Hammon N."/>
            <person name="Israni S."/>
            <person name="Dalin E."/>
            <person name="Tice H."/>
            <person name="Pitluck S."/>
            <person name="Saunders E."/>
            <person name="Brettin T."/>
            <person name="Bruce D."/>
            <person name="Han C."/>
            <person name="Tapia R."/>
            <person name="Schmutz J."/>
            <person name="Larimer F."/>
            <person name="Land M."/>
            <person name="Hauser L."/>
            <person name="Kyrpides N."/>
            <person name="Kim E."/>
            <person name="Lovley D."/>
            <person name="Richardson P."/>
        </authorList>
    </citation>
    <scope>NUCLEOTIDE SEQUENCE [LARGE SCALE GENOMIC DNA]</scope>
    <source>
        <strain evidence="3">DSM 2379 / NBRC 103807 / OttBd1</strain>
    </source>
</reference>
<proteinExistence type="predicted"/>
<dbReference type="STRING" id="338966.Ppro_2004"/>
<sequence>MNVHRSRHSIQFSVADLAVTEAFYAGILELPVQRSFTTPGAPDHLMLDMGEITVIFVDESDVIRAHPVLEQRLGMFPRGIGATLHFSVKDIEGINDAILEEDLEILYPLELKPYGVKELWCFDPDGYLIVLDEPVALRP</sequence>
<dbReference type="Proteomes" id="UP000006732">
    <property type="component" value="Chromosome"/>
</dbReference>
<organism evidence="2 3">
    <name type="scientific">Pelobacter propionicus (strain DSM 2379 / NBRC 103807 / OttBd1)</name>
    <dbReference type="NCBI Taxonomy" id="338966"/>
    <lineage>
        <taxon>Bacteria</taxon>
        <taxon>Pseudomonadati</taxon>
        <taxon>Thermodesulfobacteriota</taxon>
        <taxon>Desulfuromonadia</taxon>
        <taxon>Desulfuromonadales</taxon>
        <taxon>Desulfuromonadaceae</taxon>
        <taxon>Pelobacter</taxon>
    </lineage>
</organism>
<dbReference type="CDD" id="cd06587">
    <property type="entry name" value="VOC"/>
    <property type="match status" value="1"/>
</dbReference>
<dbReference type="OrthoDB" id="9793039at2"/>
<dbReference type="AlphaFoldDB" id="A1AQJ2"/>
<dbReference type="InterPro" id="IPR004360">
    <property type="entry name" value="Glyas_Fos-R_dOase_dom"/>
</dbReference>
<evidence type="ECO:0000313" key="3">
    <source>
        <dbReference type="Proteomes" id="UP000006732"/>
    </source>
</evidence>
<dbReference type="SUPFAM" id="SSF54593">
    <property type="entry name" value="Glyoxalase/Bleomycin resistance protein/Dihydroxybiphenyl dioxygenase"/>
    <property type="match status" value="1"/>
</dbReference>
<keyword evidence="2" id="KW-0223">Dioxygenase</keyword>
<dbReference type="RefSeq" id="WP_011735878.1">
    <property type="nucleotide sequence ID" value="NC_008609.1"/>
</dbReference>
<dbReference type="Pfam" id="PF00903">
    <property type="entry name" value="Glyoxalase"/>
    <property type="match status" value="1"/>
</dbReference>
<gene>
    <name evidence="2" type="ordered locus">Ppro_2004</name>
</gene>
<feature type="domain" description="VOC" evidence="1">
    <location>
        <begin position="6"/>
        <end position="134"/>
    </location>
</feature>
<evidence type="ECO:0000259" key="1">
    <source>
        <dbReference type="PROSITE" id="PS51819"/>
    </source>
</evidence>
<keyword evidence="2" id="KW-0560">Oxidoreductase</keyword>
<accession>A1AQJ2</accession>
<dbReference type="eggNOG" id="COG0346">
    <property type="taxonomic scope" value="Bacteria"/>
</dbReference>
<dbReference type="EMBL" id="CP000482">
    <property type="protein sequence ID" value="ABK99612.1"/>
    <property type="molecule type" value="Genomic_DNA"/>
</dbReference>
<protein>
    <submittedName>
        <fullName evidence="2">Glyoxalase/bleomycin resistance protein/dioxygenase</fullName>
    </submittedName>
</protein>
<dbReference type="KEGG" id="ppd:Ppro_2004"/>